<comment type="similarity">
    <text evidence="1">Belongs to the peptidase M20 family.</text>
</comment>
<reference evidence="4" key="1">
    <citation type="journal article" date="2019" name="Int. J. Syst. Evol. Microbiol.">
        <title>The Global Catalogue of Microorganisms (GCM) 10K type strain sequencing project: providing services to taxonomists for standard genome sequencing and annotation.</title>
        <authorList>
            <consortium name="The Broad Institute Genomics Platform"/>
            <consortium name="The Broad Institute Genome Sequencing Center for Infectious Disease"/>
            <person name="Wu L."/>
            <person name="Ma J."/>
        </authorList>
    </citation>
    <scope>NUCLEOTIDE SEQUENCE [LARGE SCALE GENOMIC DNA]</scope>
    <source>
        <strain evidence="4">JCM 11483</strain>
    </source>
</reference>
<evidence type="ECO:0000256" key="1">
    <source>
        <dbReference type="ARBA" id="ARBA00006153"/>
    </source>
</evidence>
<sequence>MNDSTSTHETAGREDSPALSASAFLRDFHHTSRFGATSGGGIDRQAGTPEHGAVRDWFEERAQELGFTVAGDGIGTLFARREWIPGAPFVLVGSHLDSQPLGGRFDGTYGVVAALHAAAAVDADVAAGTLSPRHNVAVVDWFNEEGSRFAPSIMGSSVHAGLLDLDTALRTRDPDGTTVAEALEATGRRGGTPGPTAAAYAEIHIEQGRRLERSGIPVGVVDRSWHTQKLLVSVVGEQSHTGATLMADRRDALTAAAQVVLAVESVVESFPPESIVTSVGQLDVEPNSPIVVPRQVDLVVDLRADRAEDVDRARRLLLDRFREVAADRGVEVRSEDFDVRPVQRFPAAGVDLAEKAARDDGLESAVLATLAGHDAVAMNRVAPSVMLFVPSTDGVSHCEREYTSDADMVSGLSVLTGVLRRLVAGDLDDVAPGGSATA</sequence>
<evidence type="ECO:0000313" key="3">
    <source>
        <dbReference type="EMBL" id="GAA3287558.1"/>
    </source>
</evidence>
<dbReference type="InterPro" id="IPR010158">
    <property type="entry name" value="Amidase_Cbmase"/>
</dbReference>
<dbReference type="SUPFAM" id="SSF53187">
    <property type="entry name" value="Zn-dependent exopeptidases"/>
    <property type="match status" value="1"/>
</dbReference>
<dbReference type="NCBIfam" id="NF006772">
    <property type="entry name" value="PRK09290.2-1"/>
    <property type="match status" value="1"/>
</dbReference>
<dbReference type="Gene3D" id="3.30.70.360">
    <property type="match status" value="1"/>
</dbReference>
<proteinExistence type="inferred from homology"/>
<dbReference type="SUPFAM" id="SSF55031">
    <property type="entry name" value="Bacterial exopeptidase dimerisation domain"/>
    <property type="match status" value="1"/>
</dbReference>
<name>A0ABP6RGM1_9MICC</name>
<dbReference type="Proteomes" id="UP001501736">
    <property type="component" value="Unassembled WGS sequence"/>
</dbReference>
<organism evidence="3 4">
    <name type="scientific">Nesterenkonia halobia</name>
    <dbReference type="NCBI Taxonomy" id="37922"/>
    <lineage>
        <taxon>Bacteria</taxon>
        <taxon>Bacillati</taxon>
        <taxon>Actinomycetota</taxon>
        <taxon>Actinomycetes</taxon>
        <taxon>Micrococcales</taxon>
        <taxon>Micrococcaceae</taxon>
        <taxon>Nesterenkonia</taxon>
    </lineage>
</organism>
<dbReference type="PIRSF" id="PIRSF001235">
    <property type="entry name" value="Amidase_carbamoylase"/>
    <property type="match status" value="1"/>
</dbReference>
<dbReference type="PANTHER" id="PTHR32494:SF5">
    <property type="entry name" value="ALLANTOATE AMIDOHYDROLASE"/>
    <property type="match status" value="1"/>
</dbReference>
<dbReference type="PANTHER" id="PTHR32494">
    <property type="entry name" value="ALLANTOATE DEIMINASE-RELATED"/>
    <property type="match status" value="1"/>
</dbReference>
<comment type="caution">
    <text evidence="3">The sequence shown here is derived from an EMBL/GenBank/DDBJ whole genome shotgun (WGS) entry which is preliminary data.</text>
</comment>
<keyword evidence="2" id="KW-0378">Hydrolase</keyword>
<gene>
    <name evidence="3" type="ORF">GCM10020260_24310</name>
</gene>
<dbReference type="Pfam" id="PF01546">
    <property type="entry name" value="Peptidase_M20"/>
    <property type="match status" value="1"/>
</dbReference>
<dbReference type="InterPro" id="IPR036264">
    <property type="entry name" value="Bact_exopeptidase_dim_dom"/>
</dbReference>
<dbReference type="Gene3D" id="3.40.630.10">
    <property type="entry name" value="Zn peptidases"/>
    <property type="match status" value="1"/>
</dbReference>
<evidence type="ECO:0000313" key="4">
    <source>
        <dbReference type="Proteomes" id="UP001501736"/>
    </source>
</evidence>
<accession>A0ABP6RGM1</accession>
<dbReference type="CDD" id="cd03884">
    <property type="entry name" value="M20_bAS"/>
    <property type="match status" value="1"/>
</dbReference>
<protein>
    <submittedName>
        <fullName evidence="3">M20 family metallo-hydrolase</fullName>
    </submittedName>
</protein>
<dbReference type="InterPro" id="IPR002933">
    <property type="entry name" value="Peptidase_M20"/>
</dbReference>
<dbReference type="RefSeq" id="WP_344721758.1">
    <property type="nucleotide sequence ID" value="NZ_BAAAYG010000012.1"/>
</dbReference>
<dbReference type="EMBL" id="BAAAYG010000012">
    <property type="protein sequence ID" value="GAA3287558.1"/>
    <property type="molecule type" value="Genomic_DNA"/>
</dbReference>
<keyword evidence="4" id="KW-1185">Reference proteome</keyword>
<dbReference type="NCBIfam" id="TIGR01879">
    <property type="entry name" value="hydantase"/>
    <property type="match status" value="1"/>
</dbReference>
<evidence type="ECO:0000256" key="2">
    <source>
        <dbReference type="ARBA" id="ARBA00022801"/>
    </source>
</evidence>